<keyword evidence="1" id="KW-0812">Transmembrane</keyword>
<evidence type="ECO:0000259" key="2">
    <source>
        <dbReference type="Pfam" id="PF12146"/>
    </source>
</evidence>
<dbReference type="InterPro" id="IPR029058">
    <property type="entry name" value="AB_hydrolase_fold"/>
</dbReference>
<comment type="caution">
    <text evidence="3">The sequence shown here is derived from an EMBL/GenBank/DDBJ whole genome shotgun (WGS) entry which is preliminary data.</text>
</comment>
<gene>
    <name evidence="3" type="ORF">AYI68_g3450</name>
</gene>
<dbReference type="EMBL" id="LSSL01001549">
    <property type="protein sequence ID" value="OLY82429.1"/>
    <property type="molecule type" value="Genomic_DNA"/>
</dbReference>
<proteinExistence type="predicted"/>
<dbReference type="GO" id="GO:0016020">
    <property type="term" value="C:membrane"/>
    <property type="evidence" value="ECO:0007669"/>
    <property type="project" value="TreeGrafter"/>
</dbReference>
<dbReference type="PANTHER" id="PTHR12277:SF81">
    <property type="entry name" value="PROTEIN ABHD13"/>
    <property type="match status" value="1"/>
</dbReference>
<dbReference type="Gene3D" id="3.40.50.1820">
    <property type="entry name" value="alpha/beta hydrolase"/>
    <property type="match status" value="1"/>
</dbReference>
<dbReference type="PANTHER" id="PTHR12277">
    <property type="entry name" value="ALPHA/BETA HYDROLASE DOMAIN-CONTAINING PROTEIN"/>
    <property type="match status" value="1"/>
</dbReference>
<reference evidence="3 4" key="1">
    <citation type="journal article" date="2016" name="Mol. Biol. Evol.">
        <title>Genome-Wide Survey of Gut Fungi (Harpellales) Reveals the First Horizontally Transferred Ubiquitin Gene from a Mosquito Host.</title>
        <authorList>
            <person name="Wang Y."/>
            <person name="White M.M."/>
            <person name="Kvist S."/>
            <person name="Moncalvo J.M."/>
        </authorList>
    </citation>
    <scope>NUCLEOTIDE SEQUENCE [LARGE SCALE GENOMIC DNA]</scope>
    <source>
        <strain evidence="3 4">ALG-7-W6</strain>
    </source>
</reference>
<dbReference type="GO" id="GO:0008474">
    <property type="term" value="F:palmitoyl-(protein) hydrolase activity"/>
    <property type="evidence" value="ECO:0007669"/>
    <property type="project" value="TreeGrafter"/>
</dbReference>
<dbReference type="OrthoDB" id="10249433at2759"/>
<sequence>MLFTMIKLVVISGVGLGAIALTGLWYFQRDIIYPAKFPQNSRTEVDLPSTYGMDKFEQLRILTADNINLHAYLIMPSGPASSGRRLDGQDSPSPKTTLLYLHANAGNMGHRLPIAASLMSVLNCNILMLSYRGYGLSEGSPSEPGIQKDLDATMDFLQTNPVTKGTKIVLYAQSIGGAVAIDTAQRYEKRISGMILENTFTSLPDVVSNIFPPIISLFVKPFLMDTWDSKSRIARISSIPILFLSGLKDTLVPPSHMSALNKIAKTFDKRPVDFVGFENGNHNDTCSQPKYFTVIQTWWNRNSF</sequence>
<feature type="domain" description="Serine aminopeptidase S33" evidence="2">
    <location>
        <begin position="97"/>
        <end position="217"/>
    </location>
</feature>
<accession>A0A1R0GZW6</accession>
<dbReference type="AlphaFoldDB" id="A0A1R0GZW6"/>
<name>A0A1R0GZW6_9FUNG</name>
<evidence type="ECO:0000256" key="1">
    <source>
        <dbReference type="SAM" id="Phobius"/>
    </source>
</evidence>
<dbReference type="InterPro" id="IPR022742">
    <property type="entry name" value="Hydrolase_4"/>
</dbReference>
<organism evidence="3 4">
    <name type="scientific">Smittium mucronatum</name>
    <dbReference type="NCBI Taxonomy" id="133383"/>
    <lineage>
        <taxon>Eukaryota</taxon>
        <taxon>Fungi</taxon>
        <taxon>Fungi incertae sedis</taxon>
        <taxon>Zoopagomycota</taxon>
        <taxon>Kickxellomycotina</taxon>
        <taxon>Harpellomycetes</taxon>
        <taxon>Harpellales</taxon>
        <taxon>Legeriomycetaceae</taxon>
        <taxon>Smittium</taxon>
    </lineage>
</organism>
<evidence type="ECO:0000313" key="3">
    <source>
        <dbReference type="EMBL" id="OLY82429.1"/>
    </source>
</evidence>
<keyword evidence="1" id="KW-0472">Membrane</keyword>
<keyword evidence="1" id="KW-1133">Transmembrane helix</keyword>
<evidence type="ECO:0000313" key="4">
    <source>
        <dbReference type="Proteomes" id="UP000187455"/>
    </source>
</evidence>
<protein>
    <submittedName>
        <fullName evidence="3">Protein bem46</fullName>
    </submittedName>
</protein>
<feature type="transmembrane region" description="Helical" evidence="1">
    <location>
        <begin position="6"/>
        <end position="27"/>
    </location>
</feature>
<dbReference type="STRING" id="133383.A0A1R0GZW6"/>
<dbReference type="Pfam" id="PF12146">
    <property type="entry name" value="Hydrolase_4"/>
    <property type="match status" value="1"/>
</dbReference>
<dbReference type="SUPFAM" id="SSF53474">
    <property type="entry name" value="alpha/beta-Hydrolases"/>
    <property type="match status" value="1"/>
</dbReference>
<keyword evidence="4" id="KW-1185">Reference proteome</keyword>
<dbReference type="Proteomes" id="UP000187455">
    <property type="component" value="Unassembled WGS sequence"/>
</dbReference>